<dbReference type="InterPro" id="IPR042100">
    <property type="entry name" value="Bug_dom1"/>
</dbReference>
<dbReference type="AlphaFoldDB" id="A0A225MRS4"/>
<accession>A0A225MRS4</accession>
<dbReference type="Gene3D" id="3.40.190.10">
    <property type="entry name" value="Periplasmic binding protein-like II"/>
    <property type="match status" value="1"/>
</dbReference>
<dbReference type="InterPro" id="IPR005064">
    <property type="entry name" value="BUG"/>
</dbReference>
<gene>
    <name evidence="2" type="ORF">CEY11_06345</name>
</gene>
<dbReference type="PANTHER" id="PTHR42928">
    <property type="entry name" value="TRICARBOXYLATE-BINDING PROTEIN"/>
    <property type="match status" value="1"/>
</dbReference>
<comment type="similarity">
    <text evidence="1">Belongs to the UPF0065 (bug) family.</text>
</comment>
<dbReference type="PANTHER" id="PTHR42928:SF5">
    <property type="entry name" value="BLR1237 PROTEIN"/>
    <property type="match status" value="1"/>
</dbReference>
<dbReference type="Pfam" id="PF03401">
    <property type="entry name" value="TctC"/>
    <property type="match status" value="1"/>
</dbReference>
<reference evidence="3" key="1">
    <citation type="submission" date="2017-06" db="EMBL/GenBank/DDBJ databases">
        <title>Herbaspirillum phytohormonus sp. nov., isolated from the root nodule of Robinia pseudoacacia in lead-zinc mine.</title>
        <authorList>
            <person name="Fan M."/>
            <person name="Lin Y."/>
        </authorList>
    </citation>
    <scope>NUCLEOTIDE SEQUENCE [LARGE SCALE GENOMIC DNA]</scope>
    <source>
        <strain evidence="3">SC-089</strain>
    </source>
</reference>
<organism evidence="2 3">
    <name type="scientific">Candidimonas nitroreducens</name>
    <dbReference type="NCBI Taxonomy" id="683354"/>
    <lineage>
        <taxon>Bacteria</taxon>
        <taxon>Pseudomonadati</taxon>
        <taxon>Pseudomonadota</taxon>
        <taxon>Betaproteobacteria</taxon>
        <taxon>Burkholderiales</taxon>
        <taxon>Alcaligenaceae</taxon>
        <taxon>Candidimonas</taxon>
    </lineage>
</organism>
<protein>
    <submittedName>
        <fullName evidence="2">ABC transporter substrate-binding protein</fullName>
    </submittedName>
</protein>
<sequence>MRSRAYPTASSRMKGDKMLRYLAGLLLAFFSWCPAWAQGTYPSKPITFVVCCNGLPEAVSRALADEIGKFSGQSIIVQSKPGVNGSLAAAYVARSVPDGYTVLIGTSSTHAANQSLYKKLPYDFVHDFVPISGISKGYLGLIVRQDLPVSNLSEFIALAKRSPGQLTFGYASSSVRAGAELLAQMTGVKFRGISYKTNPQAAIDLSGGRIDFMTSELLTATSVVASGKARILAVSSPKRISTMPNVPTVEEAGVPGYELSFWLGAWVPAKTSSAIVKRLNGLFVQALASPKVQKFLETGAGSEAFPTTSDELMKFQLAEKDKWHRILSAAGIQPQ</sequence>
<evidence type="ECO:0000256" key="1">
    <source>
        <dbReference type="ARBA" id="ARBA00006987"/>
    </source>
</evidence>
<dbReference type="Gene3D" id="3.40.190.150">
    <property type="entry name" value="Bordetella uptake gene, domain 1"/>
    <property type="match status" value="1"/>
</dbReference>
<dbReference type="SUPFAM" id="SSF53850">
    <property type="entry name" value="Periplasmic binding protein-like II"/>
    <property type="match status" value="1"/>
</dbReference>
<evidence type="ECO:0000313" key="3">
    <source>
        <dbReference type="Proteomes" id="UP000214603"/>
    </source>
</evidence>
<dbReference type="Proteomes" id="UP000214603">
    <property type="component" value="Unassembled WGS sequence"/>
</dbReference>
<comment type="caution">
    <text evidence="2">The sequence shown here is derived from an EMBL/GenBank/DDBJ whole genome shotgun (WGS) entry which is preliminary data.</text>
</comment>
<dbReference type="CDD" id="cd07012">
    <property type="entry name" value="PBP2_Bug_TTT"/>
    <property type="match status" value="1"/>
</dbReference>
<proteinExistence type="inferred from homology"/>
<name>A0A225MRS4_9BURK</name>
<evidence type="ECO:0000313" key="2">
    <source>
        <dbReference type="EMBL" id="OWT63918.1"/>
    </source>
</evidence>
<dbReference type="EMBL" id="NJIH01000003">
    <property type="protein sequence ID" value="OWT63918.1"/>
    <property type="molecule type" value="Genomic_DNA"/>
</dbReference>
<dbReference type="PIRSF" id="PIRSF017082">
    <property type="entry name" value="YflP"/>
    <property type="match status" value="1"/>
</dbReference>
<keyword evidence="3" id="KW-1185">Reference proteome</keyword>